<evidence type="ECO:0000256" key="9">
    <source>
        <dbReference type="ARBA" id="ARBA00023209"/>
    </source>
</evidence>
<feature type="transmembrane region" description="Helical" evidence="12">
    <location>
        <begin position="164"/>
        <end position="187"/>
    </location>
</feature>
<gene>
    <name evidence="13" type="ORF">UY23_C0003G0030</name>
</gene>
<dbReference type="PANTHER" id="PTHR14269:SF62">
    <property type="entry name" value="CDP-DIACYLGLYCEROL--GLYCEROL-3-PHOSPHATE 3-PHOSPHATIDYLTRANSFERASE 1, CHLOROPLASTIC"/>
    <property type="match status" value="1"/>
</dbReference>
<evidence type="ECO:0000256" key="2">
    <source>
        <dbReference type="ARBA" id="ARBA00010441"/>
    </source>
</evidence>
<keyword evidence="8 12" id="KW-0472">Membrane</keyword>
<protein>
    <recommendedName>
        <fullName evidence="15">CDP-diacylglycerol-glycerol-3-phosphate 3-phosphatidyltransferase</fullName>
    </recommendedName>
</protein>
<evidence type="ECO:0000256" key="10">
    <source>
        <dbReference type="ARBA" id="ARBA00023264"/>
    </source>
</evidence>
<reference evidence="13 14" key="1">
    <citation type="journal article" date="2015" name="Nature">
        <title>rRNA introns, odd ribosomes, and small enigmatic genomes across a large radiation of phyla.</title>
        <authorList>
            <person name="Brown C.T."/>
            <person name="Hug L.A."/>
            <person name="Thomas B.C."/>
            <person name="Sharon I."/>
            <person name="Castelle C.J."/>
            <person name="Singh A."/>
            <person name="Wilkins M.J."/>
            <person name="Williams K.H."/>
            <person name="Banfield J.F."/>
        </authorList>
    </citation>
    <scope>NUCLEOTIDE SEQUENCE [LARGE SCALE GENOMIC DNA]</scope>
</reference>
<dbReference type="PROSITE" id="PS00379">
    <property type="entry name" value="CDP_ALCOHOL_P_TRANSF"/>
    <property type="match status" value="1"/>
</dbReference>
<organism evidence="13 14">
    <name type="scientific">Candidatus Jorgensenbacteria bacterium GW2011_GWA1_48_11</name>
    <dbReference type="NCBI Taxonomy" id="1618660"/>
    <lineage>
        <taxon>Bacteria</taxon>
        <taxon>Candidatus Joergenseniibacteriota</taxon>
    </lineage>
</organism>
<dbReference type="EMBL" id="LCPF01000003">
    <property type="protein sequence ID" value="KKU91192.1"/>
    <property type="molecule type" value="Genomic_DNA"/>
</dbReference>
<comment type="subcellular location">
    <subcellularLocation>
        <location evidence="1">Membrane</location>
        <topology evidence="1">Multi-pass membrane protein</topology>
    </subcellularLocation>
</comment>
<dbReference type="GO" id="GO:0046474">
    <property type="term" value="P:glycerophospholipid biosynthetic process"/>
    <property type="evidence" value="ECO:0007669"/>
    <property type="project" value="TreeGrafter"/>
</dbReference>
<evidence type="ECO:0000256" key="12">
    <source>
        <dbReference type="SAM" id="Phobius"/>
    </source>
</evidence>
<evidence type="ECO:0008006" key="15">
    <source>
        <dbReference type="Google" id="ProtNLM"/>
    </source>
</evidence>
<dbReference type="Pfam" id="PF01066">
    <property type="entry name" value="CDP-OH_P_transf"/>
    <property type="match status" value="1"/>
</dbReference>
<evidence type="ECO:0000256" key="7">
    <source>
        <dbReference type="ARBA" id="ARBA00023098"/>
    </source>
</evidence>
<feature type="transmembrane region" description="Helical" evidence="12">
    <location>
        <begin position="28"/>
        <end position="45"/>
    </location>
</feature>
<comment type="similarity">
    <text evidence="2 11">Belongs to the CDP-alcohol phosphatidyltransferase class-I family.</text>
</comment>
<dbReference type="InterPro" id="IPR004570">
    <property type="entry name" value="Phosphatidylglycerol_P_synth"/>
</dbReference>
<dbReference type="PIRSF" id="PIRSF000847">
    <property type="entry name" value="Phos_ph_gly_syn"/>
    <property type="match status" value="1"/>
</dbReference>
<keyword evidence="5 12" id="KW-0812">Transmembrane</keyword>
<keyword evidence="4 11" id="KW-0808">Transferase</keyword>
<keyword evidence="10" id="KW-1208">Phospholipid metabolism</keyword>
<keyword evidence="3" id="KW-0444">Lipid biosynthesis</keyword>
<dbReference type="PATRIC" id="fig|1618660.3.peg.538"/>
<keyword evidence="7" id="KW-0443">Lipid metabolism</keyword>
<name>A0A0G1UAQ9_9BACT</name>
<dbReference type="InterPro" id="IPR000462">
    <property type="entry name" value="CDP-OH_P_trans"/>
</dbReference>
<dbReference type="GO" id="GO:0016020">
    <property type="term" value="C:membrane"/>
    <property type="evidence" value="ECO:0007669"/>
    <property type="project" value="UniProtKB-SubCell"/>
</dbReference>
<dbReference type="GO" id="GO:0008444">
    <property type="term" value="F:CDP-diacylglycerol-glycerol-3-phosphate 3-phosphatidyltransferase activity"/>
    <property type="evidence" value="ECO:0007669"/>
    <property type="project" value="InterPro"/>
</dbReference>
<keyword evidence="9" id="KW-0594">Phospholipid biosynthesis</keyword>
<dbReference type="Proteomes" id="UP000034956">
    <property type="component" value="Unassembled WGS sequence"/>
</dbReference>
<evidence type="ECO:0000313" key="14">
    <source>
        <dbReference type="Proteomes" id="UP000034956"/>
    </source>
</evidence>
<dbReference type="PANTHER" id="PTHR14269">
    <property type="entry name" value="CDP-DIACYLGLYCEROL--GLYCEROL-3-PHOSPHATE 3-PHOSPHATIDYLTRANSFERASE-RELATED"/>
    <property type="match status" value="1"/>
</dbReference>
<proteinExistence type="inferred from homology"/>
<dbReference type="InterPro" id="IPR048254">
    <property type="entry name" value="CDP_ALCOHOL_P_TRANSF_CS"/>
</dbReference>
<comment type="caution">
    <text evidence="13">The sequence shown here is derived from an EMBL/GenBank/DDBJ whole genome shotgun (WGS) entry which is preliminary data.</text>
</comment>
<feature type="transmembrane region" description="Helical" evidence="12">
    <location>
        <begin position="138"/>
        <end position="158"/>
    </location>
</feature>
<accession>A0A0G1UAQ9</accession>
<dbReference type="InterPro" id="IPR050324">
    <property type="entry name" value="CDP-alcohol_PTase-I"/>
</dbReference>
<evidence type="ECO:0000256" key="11">
    <source>
        <dbReference type="RuleBase" id="RU003750"/>
    </source>
</evidence>
<sequence>METKITVLDKFFAATVLRLFPKSVVPNHLTIFRFFSIPFVAIFLLLGDDRIGIIAFVISALTDALDGAMARTRNQITEWGKLYDPLADKLLISMAVIIIIPKYLNAWIAFAIILIEMVLIGTSYYSKNHGGRVIQANVWGKLKMLCQSFGVGLILLYAVAGTPFVLSLALTVFYAAIALALLSLMTYSI</sequence>
<feature type="transmembrane region" description="Helical" evidence="12">
    <location>
        <begin position="106"/>
        <end position="126"/>
    </location>
</feature>
<evidence type="ECO:0000256" key="4">
    <source>
        <dbReference type="ARBA" id="ARBA00022679"/>
    </source>
</evidence>
<dbReference type="InterPro" id="IPR043130">
    <property type="entry name" value="CDP-OH_PTrfase_TM_dom"/>
</dbReference>
<evidence type="ECO:0000256" key="6">
    <source>
        <dbReference type="ARBA" id="ARBA00022989"/>
    </source>
</evidence>
<keyword evidence="6 12" id="KW-1133">Transmembrane helix</keyword>
<evidence type="ECO:0000256" key="5">
    <source>
        <dbReference type="ARBA" id="ARBA00022692"/>
    </source>
</evidence>
<dbReference type="Gene3D" id="1.20.120.1760">
    <property type="match status" value="1"/>
</dbReference>
<dbReference type="AlphaFoldDB" id="A0A0G1UAQ9"/>
<evidence type="ECO:0000313" key="13">
    <source>
        <dbReference type="EMBL" id="KKU91192.1"/>
    </source>
</evidence>
<evidence type="ECO:0000256" key="8">
    <source>
        <dbReference type="ARBA" id="ARBA00023136"/>
    </source>
</evidence>
<evidence type="ECO:0000256" key="1">
    <source>
        <dbReference type="ARBA" id="ARBA00004141"/>
    </source>
</evidence>
<evidence type="ECO:0000256" key="3">
    <source>
        <dbReference type="ARBA" id="ARBA00022516"/>
    </source>
</evidence>